<reference evidence="2 3" key="1">
    <citation type="submission" date="2019-03" db="EMBL/GenBank/DDBJ databases">
        <title>Metabolic potential of uncultured bacteria and archaea associated with petroleum seepage in deep-sea sediments.</title>
        <authorList>
            <person name="Dong X."/>
            <person name="Hubert C."/>
        </authorList>
    </citation>
    <scope>NUCLEOTIDE SEQUENCE [LARGE SCALE GENOMIC DNA]</scope>
    <source>
        <strain evidence="2">E29_bin52</strain>
    </source>
</reference>
<evidence type="ECO:0000313" key="3">
    <source>
        <dbReference type="Proteomes" id="UP000319130"/>
    </source>
</evidence>
<feature type="domain" description="DUF362" evidence="1">
    <location>
        <begin position="36"/>
        <end position="81"/>
    </location>
</feature>
<sequence length="86" mass="9770">MSKVALTRGDSRRKNIFESLKLIEKEIREKIEGKKVLIKPNFTSSRIQKAATHIEQIRGILDFLSEVYEGKITIAEGSGENTFEGF</sequence>
<dbReference type="InterPro" id="IPR007160">
    <property type="entry name" value="DUF362"/>
</dbReference>
<evidence type="ECO:0000313" key="2">
    <source>
        <dbReference type="EMBL" id="TET63382.1"/>
    </source>
</evidence>
<organism evidence="2 3">
    <name type="scientific">Aerophobetes bacterium</name>
    <dbReference type="NCBI Taxonomy" id="2030807"/>
    <lineage>
        <taxon>Bacteria</taxon>
        <taxon>Candidatus Aerophobota</taxon>
    </lineage>
</organism>
<protein>
    <submittedName>
        <fullName evidence="2">DUF362 domain-containing protein</fullName>
    </submittedName>
</protein>
<dbReference type="Proteomes" id="UP000319130">
    <property type="component" value="Unassembled WGS sequence"/>
</dbReference>
<dbReference type="EMBL" id="SOIZ01000107">
    <property type="protein sequence ID" value="TET63382.1"/>
    <property type="molecule type" value="Genomic_DNA"/>
</dbReference>
<name>A0A523W8Q2_UNCAE</name>
<accession>A0A523W8Q2</accession>
<evidence type="ECO:0000259" key="1">
    <source>
        <dbReference type="Pfam" id="PF04015"/>
    </source>
</evidence>
<proteinExistence type="predicted"/>
<gene>
    <name evidence="2" type="ORF">E3J48_02535</name>
</gene>
<dbReference type="AlphaFoldDB" id="A0A523W8Q2"/>
<feature type="non-terminal residue" evidence="2">
    <location>
        <position position="86"/>
    </location>
</feature>
<dbReference type="Pfam" id="PF04015">
    <property type="entry name" value="DUF362"/>
    <property type="match status" value="1"/>
</dbReference>
<comment type="caution">
    <text evidence="2">The sequence shown here is derived from an EMBL/GenBank/DDBJ whole genome shotgun (WGS) entry which is preliminary data.</text>
</comment>